<organism evidence="8 9">
    <name type="scientific">Jannaschia pohangensis</name>
    <dbReference type="NCBI Taxonomy" id="390807"/>
    <lineage>
        <taxon>Bacteria</taxon>
        <taxon>Pseudomonadati</taxon>
        <taxon>Pseudomonadota</taxon>
        <taxon>Alphaproteobacteria</taxon>
        <taxon>Rhodobacterales</taxon>
        <taxon>Roseobacteraceae</taxon>
        <taxon>Jannaschia</taxon>
    </lineage>
</organism>
<dbReference type="InterPro" id="IPR002327">
    <property type="entry name" value="Cyt_c_1A/1B"/>
</dbReference>
<keyword evidence="3 6" id="KW-0479">Metal-binding</keyword>
<dbReference type="PROSITE" id="PS51007">
    <property type="entry name" value="CYTC"/>
    <property type="match status" value="1"/>
</dbReference>
<dbReference type="GO" id="GO:0009055">
    <property type="term" value="F:electron transfer activity"/>
    <property type="evidence" value="ECO:0007669"/>
    <property type="project" value="InterPro"/>
</dbReference>
<evidence type="ECO:0000313" key="8">
    <source>
        <dbReference type="EMBL" id="SFI94350.1"/>
    </source>
</evidence>
<dbReference type="EMBL" id="FORA01000002">
    <property type="protein sequence ID" value="SFI94350.1"/>
    <property type="molecule type" value="Genomic_DNA"/>
</dbReference>
<dbReference type="OrthoDB" id="9805828at2"/>
<dbReference type="Gene3D" id="1.10.760.10">
    <property type="entry name" value="Cytochrome c-like domain"/>
    <property type="match status" value="1"/>
</dbReference>
<keyword evidence="1" id="KW-0813">Transport</keyword>
<name>A0A1I3MC31_9RHOB</name>
<dbReference type="PANTHER" id="PTHR11961">
    <property type="entry name" value="CYTOCHROME C"/>
    <property type="match status" value="1"/>
</dbReference>
<evidence type="ECO:0000256" key="4">
    <source>
        <dbReference type="ARBA" id="ARBA00022982"/>
    </source>
</evidence>
<reference evidence="8 9" key="1">
    <citation type="submission" date="2016-10" db="EMBL/GenBank/DDBJ databases">
        <authorList>
            <person name="de Groot N.N."/>
        </authorList>
    </citation>
    <scope>NUCLEOTIDE SEQUENCE [LARGE SCALE GENOMIC DNA]</scope>
    <source>
        <strain evidence="8 9">DSM 19073</strain>
    </source>
</reference>
<dbReference type="InterPro" id="IPR036909">
    <property type="entry name" value="Cyt_c-like_dom_sf"/>
</dbReference>
<accession>A0A1I3MC31</accession>
<dbReference type="Pfam" id="PF00034">
    <property type="entry name" value="Cytochrom_C"/>
    <property type="match status" value="1"/>
</dbReference>
<evidence type="ECO:0000256" key="1">
    <source>
        <dbReference type="ARBA" id="ARBA00022448"/>
    </source>
</evidence>
<dbReference type="GO" id="GO:0046872">
    <property type="term" value="F:metal ion binding"/>
    <property type="evidence" value="ECO:0007669"/>
    <property type="project" value="UniProtKB-KW"/>
</dbReference>
<evidence type="ECO:0000259" key="7">
    <source>
        <dbReference type="PROSITE" id="PS51007"/>
    </source>
</evidence>
<dbReference type="RefSeq" id="WP_092779423.1">
    <property type="nucleotide sequence ID" value="NZ_FORA01000002.1"/>
</dbReference>
<evidence type="ECO:0000256" key="5">
    <source>
        <dbReference type="ARBA" id="ARBA00023004"/>
    </source>
</evidence>
<keyword evidence="2 6" id="KW-0349">Heme</keyword>
<keyword evidence="4" id="KW-0249">Electron transport</keyword>
<keyword evidence="9" id="KW-1185">Reference proteome</keyword>
<feature type="domain" description="Cytochrome c" evidence="7">
    <location>
        <begin position="75"/>
        <end position="174"/>
    </location>
</feature>
<dbReference type="STRING" id="390807.SAMN04488095_1794"/>
<proteinExistence type="predicted"/>
<gene>
    <name evidence="8" type="ORF">SAMN04488095_1794</name>
</gene>
<dbReference type="SUPFAM" id="SSF46626">
    <property type="entry name" value="Cytochrome c"/>
    <property type="match status" value="1"/>
</dbReference>
<dbReference type="Proteomes" id="UP000199110">
    <property type="component" value="Unassembled WGS sequence"/>
</dbReference>
<evidence type="ECO:0000256" key="3">
    <source>
        <dbReference type="ARBA" id="ARBA00022723"/>
    </source>
</evidence>
<keyword evidence="5 6" id="KW-0408">Iron</keyword>
<dbReference type="PRINTS" id="PR00604">
    <property type="entry name" value="CYTCHRMECIAB"/>
</dbReference>
<dbReference type="GO" id="GO:0020037">
    <property type="term" value="F:heme binding"/>
    <property type="evidence" value="ECO:0007669"/>
    <property type="project" value="InterPro"/>
</dbReference>
<evidence type="ECO:0000256" key="6">
    <source>
        <dbReference type="PROSITE-ProRule" id="PRU00433"/>
    </source>
</evidence>
<evidence type="ECO:0000256" key="2">
    <source>
        <dbReference type="ARBA" id="ARBA00022617"/>
    </source>
</evidence>
<protein>
    <submittedName>
        <fullName evidence="8">Cytochrome c</fullName>
    </submittedName>
</protein>
<sequence>MDTMTITKAGGAVCGALLVFLLGGWAGEGLYHVGSASHGEDHAQGYAIEVPEAGGAVEVVDAEPEVPFEEVYVNASAEEGESLWRQCASCHKLEDGANGTGPYLYGVVGREKHQAVGYSYSDGLLATTGAWTPENLSAFLENPKEYAPGTKMAYRGMADVEDRANLIAYLATIGG</sequence>
<dbReference type="AlphaFoldDB" id="A0A1I3MC31"/>
<evidence type="ECO:0000313" key="9">
    <source>
        <dbReference type="Proteomes" id="UP000199110"/>
    </source>
</evidence>
<dbReference type="InterPro" id="IPR009056">
    <property type="entry name" value="Cyt_c-like_dom"/>
</dbReference>